<reference evidence="7 8" key="1">
    <citation type="submission" date="2016-11" db="EMBL/GenBank/DDBJ databases">
        <authorList>
            <person name="Jaros S."/>
            <person name="Januszkiewicz K."/>
            <person name="Wedrychowicz H."/>
        </authorList>
    </citation>
    <scope>NUCLEOTIDE SEQUENCE [LARGE SCALE GENOMIC DNA]</scope>
    <source>
        <strain evidence="7 8">DSM 44523</strain>
    </source>
</reference>
<dbReference type="PRINTS" id="PR00107">
    <property type="entry name" value="PHOSPHOCPHPR"/>
</dbReference>
<dbReference type="OrthoDB" id="9809047at2"/>
<feature type="domain" description="HPr" evidence="6">
    <location>
        <begin position="1"/>
        <end position="89"/>
    </location>
</feature>
<evidence type="ECO:0000256" key="1">
    <source>
        <dbReference type="ARBA" id="ARBA00003681"/>
    </source>
</evidence>
<evidence type="ECO:0000256" key="5">
    <source>
        <dbReference type="ARBA" id="ARBA00022683"/>
    </source>
</evidence>
<dbReference type="InterPro" id="IPR050399">
    <property type="entry name" value="HPr"/>
</dbReference>
<sequence>MPERRVVVASKVGLHARPAAMLARTAAEQSVKVTIRKEGGQPVEAASVLGLMTLGAMHGDEVVLTAEGEGAETALEAVAALIATDLDAS</sequence>
<dbReference type="InterPro" id="IPR001020">
    <property type="entry name" value="PTS_HPr_His_P_site"/>
</dbReference>
<dbReference type="Proteomes" id="UP000184501">
    <property type="component" value="Unassembled WGS sequence"/>
</dbReference>
<evidence type="ECO:0000256" key="4">
    <source>
        <dbReference type="ARBA" id="ARBA00022490"/>
    </source>
</evidence>
<dbReference type="RefSeq" id="WP_073485880.1">
    <property type="nucleotide sequence ID" value="NZ_FQVN01000006.1"/>
</dbReference>
<dbReference type="GO" id="GO:0009401">
    <property type="term" value="P:phosphoenolpyruvate-dependent sugar phosphotransferase system"/>
    <property type="evidence" value="ECO:0007669"/>
    <property type="project" value="UniProtKB-KW"/>
</dbReference>
<dbReference type="Pfam" id="PF00381">
    <property type="entry name" value="PTS-HPr"/>
    <property type="match status" value="1"/>
</dbReference>
<dbReference type="GO" id="GO:0005737">
    <property type="term" value="C:cytoplasm"/>
    <property type="evidence" value="ECO:0007669"/>
    <property type="project" value="UniProtKB-SubCell"/>
</dbReference>
<dbReference type="PANTHER" id="PTHR33705:SF2">
    <property type="entry name" value="PHOSPHOCARRIER PROTEIN NPR"/>
    <property type="match status" value="1"/>
</dbReference>
<dbReference type="NCBIfam" id="TIGR01003">
    <property type="entry name" value="PTS_HPr_family"/>
    <property type="match status" value="1"/>
</dbReference>
<evidence type="ECO:0000313" key="8">
    <source>
        <dbReference type="Proteomes" id="UP000184501"/>
    </source>
</evidence>
<dbReference type="EMBL" id="FQVN01000006">
    <property type="protein sequence ID" value="SHG14087.1"/>
    <property type="molecule type" value="Genomic_DNA"/>
</dbReference>
<dbReference type="AlphaFoldDB" id="A0A1M5HDU4"/>
<comment type="function">
    <text evidence="1">General (non sugar-specific) component of the phosphoenolpyruvate-dependent sugar phosphotransferase system (sugar PTS). This major carbohydrate active-transport system catalyzes the phosphorylation of incoming sugar substrates concomitantly with their translocation across the cell membrane. The phosphoryl group from phosphoenolpyruvate (PEP) is transferred to the phosphoryl carrier protein HPr by enzyme I. Phospho-HPr then transfers it to the PTS EIIA domain.</text>
</comment>
<protein>
    <recommendedName>
        <fullName evidence="3">Phosphocarrier protein HPr</fullName>
    </recommendedName>
</protein>
<gene>
    <name evidence="7" type="ORF">SAMN05444320_106520</name>
</gene>
<evidence type="ECO:0000256" key="3">
    <source>
        <dbReference type="ARBA" id="ARBA00020422"/>
    </source>
</evidence>
<dbReference type="Gene3D" id="3.30.1340.10">
    <property type="entry name" value="HPr-like"/>
    <property type="match status" value="1"/>
</dbReference>
<dbReference type="PROSITE" id="PS51350">
    <property type="entry name" value="PTS_HPR_DOM"/>
    <property type="match status" value="1"/>
</dbReference>
<keyword evidence="8" id="KW-1185">Reference proteome</keyword>
<dbReference type="InterPro" id="IPR035895">
    <property type="entry name" value="HPr-like_sf"/>
</dbReference>
<dbReference type="PANTHER" id="PTHR33705">
    <property type="entry name" value="PHOSPHOCARRIER PROTEIN HPR"/>
    <property type="match status" value="1"/>
</dbReference>
<dbReference type="InterPro" id="IPR000032">
    <property type="entry name" value="HPr-like"/>
</dbReference>
<evidence type="ECO:0000313" key="7">
    <source>
        <dbReference type="EMBL" id="SHG14087.1"/>
    </source>
</evidence>
<comment type="subcellular location">
    <subcellularLocation>
        <location evidence="2">Cytoplasm</location>
    </subcellularLocation>
</comment>
<dbReference type="CDD" id="cd00367">
    <property type="entry name" value="PTS-HPr_like"/>
    <property type="match status" value="1"/>
</dbReference>
<evidence type="ECO:0000259" key="6">
    <source>
        <dbReference type="PROSITE" id="PS51350"/>
    </source>
</evidence>
<dbReference type="STRING" id="2017.SAMN05444320_106520"/>
<dbReference type="PROSITE" id="PS00369">
    <property type="entry name" value="PTS_HPR_HIS"/>
    <property type="match status" value="1"/>
</dbReference>
<keyword evidence="4" id="KW-0963">Cytoplasm</keyword>
<name>A0A1M5HDU4_STRHI</name>
<dbReference type="SUPFAM" id="SSF55594">
    <property type="entry name" value="HPr-like"/>
    <property type="match status" value="1"/>
</dbReference>
<keyword evidence="5" id="KW-0598">Phosphotransferase system</keyword>
<accession>A0A1M5HDU4</accession>
<proteinExistence type="predicted"/>
<evidence type="ECO:0000256" key="2">
    <source>
        <dbReference type="ARBA" id="ARBA00004496"/>
    </source>
</evidence>
<organism evidence="7 8">
    <name type="scientific">Streptoalloteichus hindustanus</name>
    <dbReference type="NCBI Taxonomy" id="2017"/>
    <lineage>
        <taxon>Bacteria</taxon>
        <taxon>Bacillati</taxon>
        <taxon>Actinomycetota</taxon>
        <taxon>Actinomycetes</taxon>
        <taxon>Pseudonocardiales</taxon>
        <taxon>Pseudonocardiaceae</taxon>
        <taxon>Streptoalloteichus</taxon>
    </lineage>
</organism>